<keyword evidence="2" id="KW-0472">Membrane</keyword>
<organism evidence="3 4">
    <name type="scientific">Clostridium amylolyticum</name>
    <dbReference type="NCBI Taxonomy" id="1121298"/>
    <lineage>
        <taxon>Bacteria</taxon>
        <taxon>Bacillati</taxon>
        <taxon>Bacillota</taxon>
        <taxon>Clostridia</taxon>
        <taxon>Eubacteriales</taxon>
        <taxon>Clostridiaceae</taxon>
        <taxon>Clostridium</taxon>
    </lineage>
</organism>
<reference evidence="3 4" key="1">
    <citation type="submission" date="2016-11" db="EMBL/GenBank/DDBJ databases">
        <authorList>
            <person name="Jaros S."/>
            <person name="Januszkiewicz K."/>
            <person name="Wedrychowicz H."/>
        </authorList>
    </citation>
    <scope>NUCLEOTIDE SEQUENCE [LARGE SCALE GENOMIC DNA]</scope>
    <source>
        <strain evidence="3 4">DSM 21864</strain>
    </source>
</reference>
<keyword evidence="2" id="KW-1133">Transmembrane helix</keyword>
<accession>A0A1M6CTA2</accession>
<sequence length="100" mass="11143">MNCHEHSKEVQTSHKHSSLKHILHMSICCGLPIFVIALLPIISRVSPRASGVIAFIVPFLCPIMMILMLPRMLGGSMEIDSCQDKNDESYKGELAKSDKH</sequence>
<dbReference type="OrthoDB" id="2989509at2"/>
<feature type="region of interest" description="Disordered" evidence="1">
    <location>
        <begin position="81"/>
        <end position="100"/>
    </location>
</feature>
<evidence type="ECO:0008006" key="5">
    <source>
        <dbReference type="Google" id="ProtNLM"/>
    </source>
</evidence>
<keyword evidence="2" id="KW-0812">Transmembrane</keyword>
<gene>
    <name evidence="3" type="ORF">SAMN05444401_1229</name>
</gene>
<feature type="transmembrane region" description="Helical" evidence="2">
    <location>
        <begin position="21"/>
        <end position="43"/>
    </location>
</feature>
<evidence type="ECO:0000313" key="4">
    <source>
        <dbReference type="Proteomes" id="UP000184080"/>
    </source>
</evidence>
<dbReference type="EMBL" id="FQZO01000001">
    <property type="protein sequence ID" value="SHI64247.1"/>
    <property type="molecule type" value="Genomic_DNA"/>
</dbReference>
<evidence type="ECO:0000256" key="1">
    <source>
        <dbReference type="SAM" id="MobiDB-lite"/>
    </source>
</evidence>
<evidence type="ECO:0000256" key="2">
    <source>
        <dbReference type="SAM" id="Phobius"/>
    </source>
</evidence>
<dbReference type="Proteomes" id="UP000184080">
    <property type="component" value="Unassembled WGS sequence"/>
</dbReference>
<protein>
    <recommendedName>
        <fullName evidence="5">DUF2933 domain-containing protein</fullName>
    </recommendedName>
</protein>
<dbReference type="AlphaFoldDB" id="A0A1M6CTA2"/>
<feature type="compositionally biased region" description="Basic and acidic residues" evidence="1">
    <location>
        <begin position="82"/>
        <end position="100"/>
    </location>
</feature>
<dbReference type="STRING" id="1121298.SAMN05444401_1229"/>
<proteinExistence type="predicted"/>
<keyword evidence="4" id="KW-1185">Reference proteome</keyword>
<evidence type="ECO:0000313" key="3">
    <source>
        <dbReference type="EMBL" id="SHI64247.1"/>
    </source>
</evidence>
<name>A0A1M6CTA2_9CLOT</name>
<dbReference type="RefSeq" id="WP_073004612.1">
    <property type="nucleotide sequence ID" value="NZ_FQZO01000001.1"/>
</dbReference>
<feature type="transmembrane region" description="Helical" evidence="2">
    <location>
        <begin position="49"/>
        <end position="69"/>
    </location>
</feature>